<dbReference type="InterPro" id="IPR036329">
    <property type="entry name" value="Aro-AA_hydroxylase_C_sf"/>
</dbReference>
<dbReference type="EMBL" id="BMYM01000003">
    <property type="protein sequence ID" value="GHD38448.1"/>
    <property type="molecule type" value="Genomic_DNA"/>
</dbReference>
<accession>A0A918XLU9</accession>
<organism evidence="9 10">
    <name type="scientific">Parahalioglobus pacificus</name>
    <dbReference type="NCBI Taxonomy" id="930806"/>
    <lineage>
        <taxon>Bacteria</taxon>
        <taxon>Pseudomonadati</taxon>
        <taxon>Pseudomonadota</taxon>
        <taxon>Gammaproteobacteria</taxon>
        <taxon>Cellvibrionales</taxon>
        <taxon>Halieaceae</taxon>
        <taxon>Parahalioglobus</taxon>
    </lineage>
</organism>
<dbReference type="PROSITE" id="PS51410">
    <property type="entry name" value="BH4_AAA_HYDROXYL_2"/>
    <property type="match status" value="1"/>
</dbReference>
<feature type="domain" description="Biopterin-dependent aromatic amino acid hydroxylase family profile" evidence="8">
    <location>
        <begin position="1"/>
        <end position="339"/>
    </location>
</feature>
<keyword evidence="3 7" id="KW-0479">Metal-binding</keyword>
<evidence type="ECO:0000259" key="8">
    <source>
        <dbReference type="PROSITE" id="PS51410"/>
    </source>
</evidence>
<dbReference type="InterPro" id="IPR036951">
    <property type="entry name" value="ArAA_hydroxylase_sf"/>
</dbReference>
<evidence type="ECO:0000313" key="9">
    <source>
        <dbReference type="EMBL" id="GHD38448.1"/>
    </source>
</evidence>
<evidence type="ECO:0000256" key="4">
    <source>
        <dbReference type="ARBA" id="ARBA00023002"/>
    </source>
</evidence>
<feature type="binding site" evidence="7">
    <location>
        <position position="132"/>
    </location>
    <ligand>
        <name>Fe cation</name>
        <dbReference type="ChEBI" id="CHEBI:24875"/>
    </ligand>
</feature>
<dbReference type="InterPro" id="IPR001273">
    <property type="entry name" value="ArAA_hydroxylase"/>
</dbReference>
<keyword evidence="5 7" id="KW-0408">Iron</keyword>
<dbReference type="GO" id="GO:0005506">
    <property type="term" value="F:iron ion binding"/>
    <property type="evidence" value="ECO:0007669"/>
    <property type="project" value="InterPro"/>
</dbReference>
<protein>
    <submittedName>
        <fullName evidence="9">Phenylalanine 4-monooxygenase</fullName>
    </submittedName>
</protein>
<reference evidence="9" key="1">
    <citation type="journal article" date="2014" name="Int. J. Syst. Evol. Microbiol.">
        <title>Complete genome sequence of Corynebacterium casei LMG S-19264T (=DSM 44701T), isolated from a smear-ripened cheese.</title>
        <authorList>
            <consortium name="US DOE Joint Genome Institute (JGI-PGF)"/>
            <person name="Walter F."/>
            <person name="Albersmeier A."/>
            <person name="Kalinowski J."/>
            <person name="Ruckert C."/>
        </authorList>
    </citation>
    <scope>NUCLEOTIDE SEQUENCE</scope>
    <source>
        <strain evidence="9">KCTC 23430</strain>
    </source>
</reference>
<gene>
    <name evidence="9" type="primary">phhA</name>
    <name evidence="9" type="ORF">GCM10007053_29080</name>
</gene>
<name>A0A918XLU9_9GAMM</name>
<keyword evidence="6" id="KW-0503">Monooxygenase</keyword>
<dbReference type="AlphaFoldDB" id="A0A918XLU9"/>
<evidence type="ECO:0000256" key="2">
    <source>
        <dbReference type="ARBA" id="ARBA00009712"/>
    </source>
</evidence>
<evidence type="ECO:0000256" key="7">
    <source>
        <dbReference type="PIRSR" id="PIRSR601273-2"/>
    </source>
</evidence>
<keyword evidence="4" id="KW-0560">Oxidoreductase</keyword>
<evidence type="ECO:0000313" key="10">
    <source>
        <dbReference type="Proteomes" id="UP000644693"/>
    </source>
</evidence>
<comment type="similarity">
    <text evidence="2">Belongs to the biopterin-dependent aromatic amino acid hydroxylase family.</text>
</comment>
<evidence type="ECO:0000256" key="3">
    <source>
        <dbReference type="ARBA" id="ARBA00022723"/>
    </source>
</evidence>
<dbReference type="Proteomes" id="UP000644693">
    <property type="component" value="Unassembled WGS sequence"/>
</dbReference>
<dbReference type="RefSeq" id="WP_189478543.1">
    <property type="nucleotide sequence ID" value="NZ_BMYM01000003.1"/>
</dbReference>
<dbReference type="InterPro" id="IPR019774">
    <property type="entry name" value="Aromatic-AA_hydroxylase_C"/>
</dbReference>
<dbReference type="GO" id="GO:0009072">
    <property type="term" value="P:aromatic amino acid metabolic process"/>
    <property type="evidence" value="ECO:0007669"/>
    <property type="project" value="InterPro"/>
</dbReference>
<dbReference type="Pfam" id="PF00351">
    <property type="entry name" value="Biopterin_H"/>
    <property type="match status" value="2"/>
</dbReference>
<evidence type="ECO:0000256" key="6">
    <source>
        <dbReference type="ARBA" id="ARBA00023033"/>
    </source>
</evidence>
<dbReference type="PANTHER" id="PTHR11473">
    <property type="entry name" value="AROMATIC AMINO ACID HYDROXYLASE"/>
    <property type="match status" value="1"/>
</dbReference>
<feature type="binding site" evidence="7">
    <location>
        <position position="127"/>
    </location>
    <ligand>
        <name>Fe cation</name>
        <dbReference type="ChEBI" id="CHEBI:24875"/>
    </ligand>
</feature>
<dbReference type="PANTHER" id="PTHR11473:SF24">
    <property type="entry name" value="PHENYLALANINE-4-HYDROXYLASE"/>
    <property type="match status" value="1"/>
</dbReference>
<keyword evidence="10" id="KW-1185">Reference proteome</keyword>
<sequence>MNQSALIQSLPEHLRGFVQYQDYSRYTPQDHALWRCLMAQLSERLQQTAHAVYMDGLRLTGISLDHIPSIEEMNEALAALGWRAVVVDGFIPPAVFMEFQALRILVIALDMRAVEHTLYTPAPDILHEAAGHAPFIVDVDYAEFLQLFGEVGMRAIASKEDHAVYDAIRALSDLKACANGTPADIAEAEARLEAVTAANTELSEAALLARLHWWTVEYGLVGAVDDYRIFGAGLLSSLGESVHCLDDDAVQKLPLTVDAINTAYDITREQPQLFVTSSCKHLSQVLREFANSMAYQQGGLAGLQKAIAAASVCTAQYQSGLQVSGRFCDVRADAVGNVIWLRTEGPTQLAYQESQLPGHGTQAHASGFSSPVGLVKDFSRCLSEYSVDELKAHGIVVGDSVRLAFLSGITVSGKLVGIHRQDQRNLVFSFENCTATDLAGDVLYRPEWGVFDMAVGARIPSVFGGSADRAAYPLHTPPASHREPILPAQDDALLGTYAAIDAVVRGNRSLEAGQLEAWARVAQRYPDEWLLRVEFLRLEGSVGGVGLLKGRARSELETILQSKPALAATLRF</sequence>
<evidence type="ECO:0000256" key="1">
    <source>
        <dbReference type="ARBA" id="ARBA00001954"/>
    </source>
</evidence>
<proteinExistence type="inferred from homology"/>
<dbReference type="Gene3D" id="1.10.800.10">
    <property type="entry name" value="Aromatic amino acid hydroxylase"/>
    <property type="match status" value="1"/>
</dbReference>
<feature type="binding site" evidence="7">
    <location>
        <position position="217"/>
    </location>
    <ligand>
        <name>Fe cation</name>
        <dbReference type="ChEBI" id="CHEBI:24875"/>
    </ligand>
</feature>
<dbReference type="NCBIfam" id="NF010657">
    <property type="entry name" value="PRK14056.1"/>
    <property type="match status" value="1"/>
</dbReference>
<evidence type="ECO:0000256" key="5">
    <source>
        <dbReference type="ARBA" id="ARBA00023004"/>
    </source>
</evidence>
<dbReference type="GO" id="GO:0016714">
    <property type="term" value="F:oxidoreductase activity, acting on paired donors, with incorporation or reduction of molecular oxygen, reduced pteridine as one donor, and incorporation of one atom of oxygen"/>
    <property type="evidence" value="ECO:0007669"/>
    <property type="project" value="InterPro"/>
</dbReference>
<comment type="caution">
    <text evidence="9">The sequence shown here is derived from an EMBL/GenBank/DDBJ whole genome shotgun (WGS) entry which is preliminary data.</text>
</comment>
<reference evidence="9" key="2">
    <citation type="submission" date="2020-09" db="EMBL/GenBank/DDBJ databases">
        <authorList>
            <person name="Sun Q."/>
            <person name="Kim S."/>
        </authorList>
    </citation>
    <scope>NUCLEOTIDE SEQUENCE</scope>
    <source>
        <strain evidence="9">KCTC 23430</strain>
    </source>
</reference>
<dbReference type="SUPFAM" id="SSF56534">
    <property type="entry name" value="Aromatic aminoacid monoxygenases, catalytic and oligomerization domains"/>
    <property type="match status" value="1"/>
</dbReference>
<comment type="cofactor">
    <cofactor evidence="1 7">
        <name>Fe(2+)</name>
        <dbReference type="ChEBI" id="CHEBI:29033"/>
    </cofactor>
</comment>